<dbReference type="SUPFAM" id="SSF56091">
    <property type="entry name" value="DNA ligase/mRNA capping enzyme, catalytic domain"/>
    <property type="match status" value="1"/>
</dbReference>
<dbReference type="InterPro" id="IPR018239">
    <property type="entry name" value="DNA_ligase_AS"/>
</dbReference>
<organism evidence="4 5">
    <name type="scientific">Streptomyces ziwulingensis</name>
    <dbReference type="NCBI Taxonomy" id="1045501"/>
    <lineage>
        <taxon>Bacteria</taxon>
        <taxon>Bacillati</taxon>
        <taxon>Actinomycetota</taxon>
        <taxon>Actinomycetes</taxon>
        <taxon>Kitasatosporales</taxon>
        <taxon>Streptomycetaceae</taxon>
        <taxon>Streptomyces</taxon>
    </lineage>
</organism>
<dbReference type="PROSITE" id="PS01055">
    <property type="entry name" value="DNA_LIGASE_N1"/>
    <property type="match status" value="1"/>
</dbReference>
<keyword evidence="2" id="KW-0234">DNA repair</keyword>
<gene>
    <name evidence="4" type="ORF">GCM10023220_36950</name>
</gene>
<feature type="domain" description="NAD-dependent DNA ligase adenylation" evidence="3">
    <location>
        <begin position="89"/>
        <end position="173"/>
    </location>
</feature>
<dbReference type="Proteomes" id="UP001501265">
    <property type="component" value="Unassembled WGS sequence"/>
</dbReference>
<keyword evidence="1" id="KW-0227">DNA damage</keyword>
<keyword evidence="5" id="KW-1185">Reference proteome</keyword>
<comment type="caution">
    <text evidence="4">The sequence shown here is derived from an EMBL/GenBank/DDBJ whole genome shotgun (WGS) entry which is preliminary data.</text>
</comment>
<accession>A0ABP9C3X3</accession>
<evidence type="ECO:0000313" key="4">
    <source>
        <dbReference type="EMBL" id="GAA4804173.1"/>
    </source>
</evidence>
<name>A0ABP9C3X3_9ACTN</name>
<dbReference type="Pfam" id="PF01653">
    <property type="entry name" value="DNA_ligase_aden"/>
    <property type="match status" value="1"/>
</dbReference>
<dbReference type="InterPro" id="IPR013839">
    <property type="entry name" value="DNAligase_adenylation"/>
</dbReference>
<dbReference type="Gene3D" id="3.30.470.30">
    <property type="entry name" value="DNA ligase/mRNA capping enzyme"/>
    <property type="match status" value="1"/>
</dbReference>
<sequence length="178" mass="18249">MTTLSAVPAAPAASAVAADRLPDAAAYAAAVEQATTAAAAHYEGGTSPLDDDAYDRPARAIAAYETGRPGQVLAGSPTGKVAGGAVPGEVPHTVAMLSLDNVFSDKEFTAWAASLARRTGGEVSRWSVRPKLDGLAIAARYERGRLTRLITRGDGLAGEDVPHAIGTMTACPRHSPSR</sequence>
<evidence type="ECO:0000313" key="5">
    <source>
        <dbReference type="Proteomes" id="UP001501265"/>
    </source>
</evidence>
<dbReference type="EMBL" id="BAABIG010000033">
    <property type="protein sequence ID" value="GAA4804173.1"/>
    <property type="molecule type" value="Genomic_DNA"/>
</dbReference>
<evidence type="ECO:0000256" key="2">
    <source>
        <dbReference type="ARBA" id="ARBA00023204"/>
    </source>
</evidence>
<evidence type="ECO:0000256" key="1">
    <source>
        <dbReference type="ARBA" id="ARBA00022763"/>
    </source>
</evidence>
<evidence type="ECO:0000259" key="3">
    <source>
        <dbReference type="Pfam" id="PF01653"/>
    </source>
</evidence>
<proteinExistence type="predicted"/>
<protein>
    <recommendedName>
        <fullName evidence="3">NAD-dependent DNA ligase adenylation domain-containing protein</fullName>
    </recommendedName>
</protein>
<reference evidence="5" key="1">
    <citation type="journal article" date="2019" name="Int. J. Syst. Evol. Microbiol.">
        <title>The Global Catalogue of Microorganisms (GCM) 10K type strain sequencing project: providing services to taxonomists for standard genome sequencing and annotation.</title>
        <authorList>
            <consortium name="The Broad Institute Genomics Platform"/>
            <consortium name="The Broad Institute Genome Sequencing Center for Infectious Disease"/>
            <person name="Wu L."/>
            <person name="Ma J."/>
        </authorList>
    </citation>
    <scope>NUCLEOTIDE SEQUENCE [LARGE SCALE GENOMIC DNA]</scope>
    <source>
        <strain evidence="5">JCM 18081</strain>
    </source>
</reference>